<dbReference type="EMBL" id="JH767181">
    <property type="protein sequence ID" value="EQC29716.1"/>
    <property type="molecule type" value="Genomic_DNA"/>
</dbReference>
<dbReference type="Proteomes" id="UP000030762">
    <property type="component" value="Unassembled WGS sequence"/>
</dbReference>
<sequence>MIAFETRNGFLPKEQLGFDKAKLPEIQATIARVLDEVDRDGFESDRIDAMLHQIELSQKHIVGKFGMTLLRGAASTWCHDGDMIAALGINPYLARLERDVHFSHFIRN</sequence>
<organism evidence="1 2">
    <name type="scientific">Saprolegnia diclina (strain VS20)</name>
    <dbReference type="NCBI Taxonomy" id="1156394"/>
    <lineage>
        <taxon>Eukaryota</taxon>
        <taxon>Sar</taxon>
        <taxon>Stramenopiles</taxon>
        <taxon>Oomycota</taxon>
        <taxon>Saprolegniomycetes</taxon>
        <taxon>Saprolegniales</taxon>
        <taxon>Saprolegniaceae</taxon>
        <taxon>Saprolegnia</taxon>
    </lineage>
</organism>
<evidence type="ECO:0000313" key="1">
    <source>
        <dbReference type="EMBL" id="EQC29716.1"/>
    </source>
</evidence>
<dbReference type="AlphaFoldDB" id="T0Q525"/>
<dbReference type="GeneID" id="19953215"/>
<dbReference type="VEuPathDB" id="FungiDB:SDRG_12488"/>
<evidence type="ECO:0000313" key="2">
    <source>
        <dbReference type="Proteomes" id="UP000030762"/>
    </source>
</evidence>
<gene>
    <name evidence="1" type="ORF">SDRG_12488</name>
</gene>
<protein>
    <submittedName>
        <fullName evidence="1">Uncharacterized protein</fullName>
    </submittedName>
</protein>
<keyword evidence="2" id="KW-1185">Reference proteome</keyword>
<dbReference type="SUPFAM" id="SSF63411">
    <property type="entry name" value="LuxS/MPP-like metallohydrolase"/>
    <property type="match status" value="1"/>
</dbReference>
<dbReference type="RefSeq" id="XP_008616782.1">
    <property type="nucleotide sequence ID" value="XM_008618560.1"/>
</dbReference>
<dbReference type="eggNOG" id="KOG2019">
    <property type="taxonomic scope" value="Eukaryota"/>
</dbReference>
<dbReference type="Gene3D" id="3.30.830.10">
    <property type="entry name" value="Metalloenzyme, LuxS/M16 peptidase-like"/>
    <property type="match status" value="1"/>
</dbReference>
<accession>T0Q525</accession>
<dbReference type="OrthoDB" id="10250783at2759"/>
<dbReference type="GO" id="GO:0046872">
    <property type="term" value="F:metal ion binding"/>
    <property type="evidence" value="ECO:0007669"/>
    <property type="project" value="InterPro"/>
</dbReference>
<dbReference type="STRING" id="1156394.T0Q525"/>
<dbReference type="InParanoid" id="T0Q525"/>
<dbReference type="InterPro" id="IPR011249">
    <property type="entry name" value="Metalloenz_LuxS/M16"/>
</dbReference>
<proteinExistence type="predicted"/>
<reference evidence="1 2" key="1">
    <citation type="submission" date="2012-04" db="EMBL/GenBank/DDBJ databases">
        <title>The Genome Sequence of Saprolegnia declina VS20.</title>
        <authorList>
            <consortium name="The Broad Institute Genome Sequencing Platform"/>
            <person name="Russ C."/>
            <person name="Nusbaum C."/>
            <person name="Tyler B."/>
            <person name="van West P."/>
            <person name="Dieguez-Uribeondo J."/>
            <person name="de Bruijn I."/>
            <person name="Tripathy S."/>
            <person name="Jiang R."/>
            <person name="Young S.K."/>
            <person name="Zeng Q."/>
            <person name="Gargeya S."/>
            <person name="Fitzgerald M."/>
            <person name="Haas B."/>
            <person name="Abouelleil A."/>
            <person name="Alvarado L."/>
            <person name="Arachchi H.M."/>
            <person name="Berlin A."/>
            <person name="Chapman S.B."/>
            <person name="Goldberg J."/>
            <person name="Griggs A."/>
            <person name="Gujja S."/>
            <person name="Hansen M."/>
            <person name="Howarth C."/>
            <person name="Imamovic A."/>
            <person name="Larimer J."/>
            <person name="McCowen C."/>
            <person name="Montmayeur A."/>
            <person name="Murphy C."/>
            <person name="Neiman D."/>
            <person name="Pearson M."/>
            <person name="Priest M."/>
            <person name="Roberts A."/>
            <person name="Saif S."/>
            <person name="Shea T."/>
            <person name="Sisk P."/>
            <person name="Sykes S."/>
            <person name="Wortman J."/>
            <person name="Nusbaum C."/>
            <person name="Birren B."/>
        </authorList>
    </citation>
    <scope>NUCLEOTIDE SEQUENCE [LARGE SCALE GENOMIC DNA]</scope>
    <source>
        <strain evidence="1 2">VS20</strain>
    </source>
</reference>
<name>T0Q525_SAPDV</name>